<proteinExistence type="inferred from homology"/>
<evidence type="ECO:0000256" key="1">
    <source>
        <dbReference type="ARBA" id="ARBA00022490"/>
    </source>
</evidence>
<protein>
    <recommendedName>
        <fullName evidence="5">Exodeoxyribonuclease 7 large subunit</fullName>
        <ecNumber evidence="5">3.1.11.6</ecNumber>
    </recommendedName>
    <alternativeName>
        <fullName evidence="5">Exodeoxyribonuclease VII large subunit</fullName>
        <shortName evidence="5">Exonuclease VII large subunit</shortName>
    </alternativeName>
</protein>
<dbReference type="EC" id="3.1.11.6" evidence="5"/>
<sequence length="469" mass="51807">MPQDASTMPSADANGPSQALSVSELNRRARQALEQDVGEVWVEGELSGVSRPGSGHIYFTLKDDRAQLRCALFRTRARFVAAPMRDGDRVKVRGQVSLFEPRGDYQLIVEAVQAAGVGELLAAFERLKARLAAEGVFANARPLPYPPRHLLVLTSPTGAAIRDVLAVLAARWPLTQVTLIPVPVQGREAAPALISALGLLNRQQALDPARDAILITRGGGSLEDLWAFNDEHLARAIFHSRLPVMSAVGHEVDVTLADFAADARAPTPSAAAEQLVPDRRERLHRLERLAERLGRAQRARLETEAQRLDHLRARLRHPGEVLAARRRQLDQLEGRLRRVMQARLATERRREHHLRQRLALRSPDRLVEQAGQRLTRARWRLHQAMPRALDRHRERLGGLARELQAVSPLAVLGRGYAILEDAQGRVVRRAADTAPGQALEARLGEGRLAVTVTRTEACDTTPHGDRASG</sequence>
<keyword evidence="4 5" id="KW-0269">Exonuclease</keyword>
<comment type="function">
    <text evidence="5">Bidirectionally degrades single-stranded DNA into large acid-insoluble oligonucleotides, which are then degraded further into small acid-soluble oligonucleotides.</text>
</comment>
<evidence type="ECO:0000256" key="4">
    <source>
        <dbReference type="ARBA" id="ARBA00022839"/>
    </source>
</evidence>
<dbReference type="RefSeq" id="WP_282734258.1">
    <property type="nucleotide sequence ID" value="NZ_JASCQP010000011.1"/>
</dbReference>
<reference evidence="10 11" key="1">
    <citation type="submission" date="2023-04" db="EMBL/GenBank/DDBJ databases">
        <title>Halomonas strains isolated from rhizosphere soil.</title>
        <authorList>
            <person name="Xu L."/>
            <person name="Sun J.-Q."/>
        </authorList>
    </citation>
    <scope>NUCLEOTIDE SEQUENCE [LARGE SCALE GENOMIC DNA]</scope>
    <source>
        <strain evidence="10 11">LR5S20</strain>
    </source>
</reference>
<dbReference type="GO" id="GO:0008855">
    <property type="term" value="F:exodeoxyribonuclease VII activity"/>
    <property type="evidence" value="ECO:0007669"/>
    <property type="project" value="UniProtKB-EC"/>
</dbReference>
<dbReference type="Proteomes" id="UP001225957">
    <property type="component" value="Unassembled WGS sequence"/>
</dbReference>
<evidence type="ECO:0000256" key="7">
    <source>
        <dbReference type="SAM" id="Coils"/>
    </source>
</evidence>
<feature type="domain" description="Exonuclease VII large subunit C-terminal" evidence="8">
    <location>
        <begin position="139"/>
        <end position="450"/>
    </location>
</feature>
<dbReference type="CDD" id="cd04489">
    <property type="entry name" value="ExoVII_LU_OBF"/>
    <property type="match status" value="1"/>
</dbReference>
<dbReference type="PANTHER" id="PTHR30008:SF0">
    <property type="entry name" value="EXODEOXYRIBONUCLEASE 7 LARGE SUBUNIT"/>
    <property type="match status" value="1"/>
</dbReference>
<comment type="subunit">
    <text evidence="5">Heterooligomer composed of large and small subunits.</text>
</comment>
<organism evidence="10 11">
    <name type="scientific">Halomonas rhizosphaerae</name>
    <dbReference type="NCBI Taxonomy" id="3043296"/>
    <lineage>
        <taxon>Bacteria</taxon>
        <taxon>Pseudomonadati</taxon>
        <taxon>Pseudomonadota</taxon>
        <taxon>Gammaproteobacteria</taxon>
        <taxon>Oceanospirillales</taxon>
        <taxon>Halomonadaceae</taxon>
        <taxon>Halomonas</taxon>
    </lineage>
</organism>
<gene>
    <name evidence="5 10" type="primary">xseA</name>
    <name evidence="10" type="ORF">QLQ83_03965</name>
</gene>
<comment type="similarity">
    <text evidence="5 6">Belongs to the XseA family.</text>
</comment>
<dbReference type="InterPro" id="IPR025824">
    <property type="entry name" value="OB-fold_nuc-bd_dom"/>
</dbReference>
<evidence type="ECO:0000259" key="9">
    <source>
        <dbReference type="Pfam" id="PF13742"/>
    </source>
</evidence>
<evidence type="ECO:0000256" key="6">
    <source>
        <dbReference type="RuleBase" id="RU004355"/>
    </source>
</evidence>
<keyword evidence="2 5" id="KW-0540">Nuclease</keyword>
<dbReference type="PANTHER" id="PTHR30008">
    <property type="entry name" value="EXODEOXYRIBONUCLEASE 7 LARGE SUBUNIT"/>
    <property type="match status" value="1"/>
</dbReference>
<evidence type="ECO:0000259" key="8">
    <source>
        <dbReference type="Pfam" id="PF02601"/>
    </source>
</evidence>
<dbReference type="Gene3D" id="2.40.50.1010">
    <property type="match status" value="1"/>
</dbReference>
<dbReference type="Pfam" id="PF02601">
    <property type="entry name" value="Exonuc_VII_L"/>
    <property type="match status" value="1"/>
</dbReference>
<feature type="domain" description="OB-fold nucleic acid binding" evidence="9">
    <location>
        <begin position="20"/>
        <end position="112"/>
    </location>
</feature>
<evidence type="ECO:0000313" key="10">
    <source>
        <dbReference type="EMBL" id="MDI5890248.1"/>
    </source>
</evidence>
<comment type="catalytic activity">
    <reaction evidence="5 6">
        <text>Exonucleolytic cleavage in either 5'- to 3'- or 3'- to 5'-direction to yield nucleoside 5'-phosphates.</text>
        <dbReference type="EC" id="3.1.11.6"/>
    </reaction>
</comment>
<accession>A0ABT6UWA2</accession>
<evidence type="ECO:0000256" key="5">
    <source>
        <dbReference type="HAMAP-Rule" id="MF_00378"/>
    </source>
</evidence>
<dbReference type="Pfam" id="PF13742">
    <property type="entry name" value="tRNA_anti_2"/>
    <property type="match status" value="1"/>
</dbReference>
<keyword evidence="11" id="KW-1185">Reference proteome</keyword>
<name>A0ABT6UWA2_9GAMM</name>
<keyword evidence="1 5" id="KW-0963">Cytoplasm</keyword>
<dbReference type="HAMAP" id="MF_00378">
    <property type="entry name" value="Exonuc_7_L"/>
    <property type="match status" value="1"/>
</dbReference>
<keyword evidence="7" id="KW-0175">Coiled coil</keyword>
<evidence type="ECO:0000313" key="11">
    <source>
        <dbReference type="Proteomes" id="UP001225957"/>
    </source>
</evidence>
<evidence type="ECO:0000256" key="2">
    <source>
        <dbReference type="ARBA" id="ARBA00022722"/>
    </source>
</evidence>
<comment type="subcellular location">
    <subcellularLocation>
        <location evidence="5 6">Cytoplasm</location>
    </subcellularLocation>
</comment>
<keyword evidence="3 5" id="KW-0378">Hydrolase</keyword>
<feature type="coiled-coil region" evidence="7">
    <location>
        <begin position="286"/>
        <end position="349"/>
    </location>
</feature>
<dbReference type="InterPro" id="IPR003753">
    <property type="entry name" value="Exonuc_VII_L"/>
</dbReference>
<evidence type="ECO:0000256" key="3">
    <source>
        <dbReference type="ARBA" id="ARBA00022801"/>
    </source>
</evidence>
<comment type="caution">
    <text evidence="10">The sequence shown here is derived from an EMBL/GenBank/DDBJ whole genome shotgun (WGS) entry which is preliminary data.</text>
</comment>
<dbReference type="EMBL" id="JASCQP010000011">
    <property type="protein sequence ID" value="MDI5890248.1"/>
    <property type="molecule type" value="Genomic_DNA"/>
</dbReference>
<dbReference type="InterPro" id="IPR020579">
    <property type="entry name" value="Exonuc_VII_lsu_C"/>
</dbReference>
<dbReference type="NCBIfam" id="TIGR00237">
    <property type="entry name" value="xseA"/>
    <property type="match status" value="1"/>
</dbReference>